<evidence type="ECO:0000256" key="2">
    <source>
        <dbReference type="ARBA" id="ARBA00022448"/>
    </source>
</evidence>
<reference evidence="12 13" key="1">
    <citation type="submission" date="2019-07" db="EMBL/GenBank/DDBJ databases">
        <authorList>
            <person name="Kim J."/>
        </authorList>
    </citation>
    <scope>NUCLEOTIDE SEQUENCE [LARGE SCALE GENOMIC DNA]</scope>
    <source>
        <strain evidence="12 13">G13</strain>
    </source>
</reference>
<dbReference type="InterPro" id="IPR027417">
    <property type="entry name" value="P-loop_NTPase"/>
</dbReference>
<feature type="transmembrane region" description="Helical" evidence="9">
    <location>
        <begin position="133"/>
        <end position="151"/>
    </location>
</feature>
<evidence type="ECO:0000256" key="1">
    <source>
        <dbReference type="ARBA" id="ARBA00004651"/>
    </source>
</evidence>
<dbReference type="GO" id="GO:0016887">
    <property type="term" value="F:ATP hydrolysis activity"/>
    <property type="evidence" value="ECO:0007669"/>
    <property type="project" value="InterPro"/>
</dbReference>
<dbReference type="GO" id="GO:0015421">
    <property type="term" value="F:ABC-type oligopeptide transporter activity"/>
    <property type="evidence" value="ECO:0007669"/>
    <property type="project" value="TreeGrafter"/>
</dbReference>
<keyword evidence="5" id="KW-0547">Nucleotide-binding</keyword>
<evidence type="ECO:0000313" key="12">
    <source>
        <dbReference type="EMBL" id="TVY01390.1"/>
    </source>
</evidence>
<keyword evidence="2" id="KW-0813">Transport</keyword>
<dbReference type="PROSITE" id="PS00211">
    <property type="entry name" value="ABC_TRANSPORTER_1"/>
    <property type="match status" value="1"/>
</dbReference>
<dbReference type="InterPro" id="IPR003593">
    <property type="entry name" value="AAA+_ATPase"/>
</dbReference>
<dbReference type="GO" id="GO:0005524">
    <property type="term" value="F:ATP binding"/>
    <property type="evidence" value="ECO:0007669"/>
    <property type="project" value="UniProtKB-KW"/>
</dbReference>
<evidence type="ECO:0000313" key="13">
    <source>
        <dbReference type="Proteomes" id="UP000316330"/>
    </source>
</evidence>
<evidence type="ECO:0000259" key="10">
    <source>
        <dbReference type="PROSITE" id="PS50893"/>
    </source>
</evidence>
<protein>
    <submittedName>
        <fullName evidence="12">ABC transporter ATP-binding protein</fullName>
    </submittedName>
</protein>
<dbReference type="Pfam" id="PF00005">
    <property type="entry name" value="ABC_tran"/>
    <property type="match status" value="1"/>
</dbReference>
<dbReference type="GO" id="GO:0005886">
    <property type="term" value="C:plasma membrane"/>
    <property type="evidence" value="ECO:0007669"/>
    <property type="project" value="UniProtKB-SubCell"/>
</dbReference>
<keyword evidence="3" id="KW-1003">Cell membrane</keyword>
<dbReference type="PANTHER" id="PTHR43394">
    <property type="entry name" value="ATP-DEPENDENT PERMEASE MDL1, MITOCHONDRIAL"/>
    <property type="match status" value="1"/>
</dbReference>
<dbReference type="Proteomes" id="UP000316330">
    <property type="component" value="Unassembled WGS sequence"/>
</dbReference>
<evidence type="ECO:0000256" key="8">
    <source>
        <dbReference type="ARBA" id="ARBA00023136"/>
    </source>
</evidence>
<gene>
    <name evidence="12" type="ORF">FPZ45_09645</name>
</gene>
<dbReference type="InterPro" id="IPR036640">
    <property type="entry name" value="ABC1_TM_sf"/>
</dbReference>
<evidence type="ECO:0000256" key="3">
    <source>
        <dbReference type="ARBA" id="ARBA00022475"/>
    </source>
</evidence>
<sequence length="582" mass="62867">MKVVFRTLSKYGVAATVAILLMLVELAVELIQPMLISKIIDDGIAPKNVEVVLLWGGVLVGGTILAFAAGILSSFYAAHVSQGVGYDIRESLYGKIQAYSYAVFNRFAASSLITRLTNDVTQVQDTTFMGLRFMLRVPLVVIGSIVMALIVHPGLGFLLLLTVPILVLFILWVVKKAAVLFSRVQLRLDAVNGVMQENLSGMRLIRAFVRREREAERFALRSGELMQSSTSAQRLTEITQPFIVLIMNAGIIAVLWFGQLEIHVGSASTGEVVAVVNYSLRTAGALSALSMLVAAFSRARASARRIDEALVTENGSGDGGASSPVNTDERVSEGSVAFENVTFHYPDTEEPVLKDISFRAGTGDTVAILGATGSGKSSLMQLILRLYEEDGGTIFIDGRDAREWNIRALHGSIGYVPQEVVLFTGTIRDNIAWGAPGASEEQIIEAAKSAQIHETIIQLPQGYDTMLGQRGVNLSGGQKQRISIARALVRKPAILLLDDSTSALDVRTEAALLRALSGMACTTFLITQKISSTLNADLILLLDDGRLIAQGDHGELLAQDPLYRRIYESQFGEEGSHAEGAK</sequence>
<feature type="transmembrane region" description="Helical" evidence="9">
    <location>
        <begin position="238"/>
        <end position="258"/>
    </location>
</feature>
<evidence type="ECO:0000256" key="6">
    <source>
        <dbReference type="ARBA" id="ARBA00022840"/>
    </source>
</evidence>
<keyword evidence="7 9" id="KW-1133">Transmembrane helix</keyword>
<keyword evidence="8 9" id="KW-0472">Membrane</keyword>
<feature type="domain" description="ABC transporter" evidence="10">
    <location>
        <begin position="336"/>
        <end position="569"/>
    </location>
</feature>
<dbReference type="SUPFAM" id="SSF90123">
    <property type="entry name" value="ABC transporter transmembrane region"/>
    <property type="match status" value="1"/>
</dbReference>
<dbReference type="SUPFAM" id="SSF52540">
    <property type="entry name" value="P-loop containing nucleoside triphosphate hydrolases"/>
    <property type="match status" value="1"/>
</dbReference>
<dbReference type="PROSITE" id="PS50929">
    <property type="entry name" value="ABC_TM1F"/>
    <property type="match status" value="1"/>
</dbReference>
<evidence type="ECO:0000256" key="9">
    <source>
        <dbReference type="SAM" id="Phobius"/>
    </source>
</evidence>
<dbReference type="FunFam" id="3.40.50.300:FF:000221">
    <property type="entry name" value="Multidrug ABC transporter ATP-binding protein"/>
    <property type="match status" value="1"/>
</dbReference>
<dbReference type="EMBL" id="VNJJ01000004">
    <property type="protein sequence ID" value="TVY01390.1"/>
    <property type="molecule type" value="Genomic_DNA"/>
</dbReference>
<dbReference type="Gene3D" id="1.20.1560.10">
    <property type="entry name" value="ABC transporter type 1, transmembrane domain"/>
    <property type="match status" value="1"/>
</dbReference>
<dbReference type="Pfam" id="PF00664">
    <property type="entry name" value="ABC_membrane"/>
    <property type="match status" value="1"/>
</dbReference>
<dbReference type="InterPro" id="IPR011527">
    <property type="entry name" value="ABC1_TM_dom"/>
</dbReference>
<keyword evidence="13" id="KW-1185">Reference proteome</keyword>
<keyword evidence="6 12" id="KW-0067">ATP-binding</keyword>
<name>A0A559JNE6_9BACL</name>
<dbReference type="SMART" id="SM00382">
    <property type="entry name" value="AAA"/>
    <property type="match status" value="1"/>
</dbReference>
<dbReference type="RefSeq" id="WP_144700663.1">
    <property type="nucleotide sequence ID" value="NZ_VNJJ01000004.1"/>
</dbReference>
<feature type="transmembrane region" description="Helical" evidence="9">
    <location>
        <begin position="157"/>
        <end position="174"/>
    </location>
</feature>
<dbReference type="OrthoDB" id="9770415at2"/>
<evidence type="ECO:0000256" key="4">
    <source>
        <dbReference type="ARBA" id="ARBA00022692"/>
    </source>
</evidence>
<comment type="caution">
    <text evidence="12">The sequence shown here is derived from an EMBL/GenBank/DDBJ whole genome shotgun (WGS) entry which is preliminary data.</text>
</comment>
<accession>A0A559JNE6</accession>
<dbReference type="InterPro" id="IPR039421">
    <property type="entry name" value="Type_1_exporter"/>
</dbReference>
<organism evidence="12 13">
    <name type="scientific">Cohnella terricola</name>
    <dbReference type="NCBI Taxonomy" id="1289167"/>
    <lineage>
        <taxon>Bacteria</taxon>
        <taxon>Bacillati</taxon>
        <taxon>Bacillota</taxon>
        <taxon>Bacilli</taxon>
        <taxon>Bacillales</taxon>
        <taxon>Paenibacillaceae</taxon>
        <taxon>Cohnella</taxon>
    </lineage>
</organism>
<dbReference type="AlphaFoldDB" id="A0A559JNE6"/>
<feature type="transmembrane region" description="Helical" evidence="9">
    <location>
        <begin position="52"/>
        <end position="76"/>
    </location>
</feature>
<proteinExistence type="predicted"/>
<evidence type="ECO:0000256" key="5">
    <source>
        <dbReference type="ARBA" id="ARBA00022741"/>
    </source>
</evidence>
<comment type="subcellular location">
    <subcellularLocation>
        <location evidence="1">Cell membrane</location>
        <topology evidence="1">Multi-pass membrane protein</topology>
    </subcellularLocation>
</comment>
<feature type="domain" description="ABC transmembrane type-1" evidence="11">
    <location>
        <begin position="17"/>
        <end position="298"/>
    </location>
</feature>
<evidence type="ECO:0000259" key="11">
    <source>
        <dbReference type="PROSITE" id="PS50929"/>
    </source>
</evidence>
<evidence type="ECO:0000256" key="7">
    <source>
        <dbReference type="ARBA" id="ARBA00022989"/>
    </source>
</evidence>
<feature type="transmembrane region" description="Helical" evidence="9">
    <location>
        <begin position="12"/>
        <end position="31"/>
    </location>
</feature>
<dbReference type="InterPro" id="IPR003439">
    <property type="entry name" value="ABC_transporter-like_ATP-bd"/>
</dbReference>
<dbReference type="Gene3D" id="3.40.50.300">
    <property type="entry name" value="P-loop containing nucleotide triphosphate hydrolases"/>
    <property type="match status" value="1"/>
</dbReference>
<keyword evidence="4 9" id="KW-0812">Transmembrane</keyword>
<feature type="transmembrane region" description="Helical" evidence="9">
    <location>
        <begin position="278"/>
        <end position="296"/>
    </location>
</feature>
<dbReference type="PANTHER" id="PTHR43394:SF1">
    <property type="entry name" value="ATP-BINDING CASSETTE SUB-FAMILY B MEMBER 10, MITOCHONDRIAL"/>
    <property type="match status" value="1"/>
</dbReference>
<dbReference type="CDD" id="cd18548">
    <property type="entry name" value="ABC_6TM_Tm287_like"/>
    <property type="match status" value="1"/>
</dbReference>
<dbReference type="PROSITE" id="PS50893">
    <property type="entry name" value="ABC_TRANSPORTER_2"/>
    <property type="match status" value="1"/>
</dbReference>
<dbReference type="InterPro" id="IPR017871">
    <property type="entry name" value="ABC_transporter-like_CS"/>
</dbReference>